<dbReference type="PANTHER" id="PTHR43581">
    <property type="entry name" value="ATP/GTP PHOSPHATASE"/>
    <property type="match status" value="1"/>
</dbReference>
<gene>
    <name evidence="3" type="ORF">BW892_26100</name>
</gene>
<organism evidence="3 4">
    <name type="scientific">Bacillus cereus</name>
    <dbReference type="NCBI Taxonomy" id="1396"/>
    <lineage>
        <taxon>Bacteria</taxon>
        <taxon>Bacillati</taxon>
        <taxon>Bacillota</taxon>
        <taxon>Bacilli</taxon>
        <taxon>Bacillales</taxon>
        <taxon>Bacillaceae</taxon>
        <taxon>Bacillus</taxon>
        <taxon>Bacillus cereus group</taxon>
    </lineage>
</organism>
<dbReference type="AlphaFoldDB" id="A0A1S9U9D7"/>
<dbReference type="EMBL" id="MUAL01000109">
    <property type="protein sequence ID" value="OOR18832.1"/>
    <property type="molecule type" value="Genomic_DNA"/>
</dbReference>
<dbReference type="RefSeq" id="WP_078182023.1">
    <property type="nucleotide sequence ID" value="NZ_MUAL01000109.1"/>
</dbReference>
<dbReference type="Gene3D" id="3.40.50.300">
    <property type="entry name" value="P-loop containing nucleotide triphosphate hydrolases"/>
    <property type="match status" value="1"/>
</dbReference>
<evidence type="ECO:0000259" key="1">
    <source>
        <dbReference type="Pfam" id="PF13304"/>
    </source>
</evidence>
<feature type="domain" description="ScoMcrA-like SRA" evidence="2">
    <location>
        <begin position="19"/>
        <end position="142"/>
    </location>
</feature>
<protein>
    <submittedName>
        <fullName evidence="3">Uncharacterized protein</fullName>
    </submittedName>
</protein>
<sequence>MEHIDSITDLMPGSIIDNKTLTRIFKCSPRGGMRRSLKTNSLVLLSIKNRAPYEDIKEEGELLLYTGMGRKGDQSLDYMQNKTLLHSNEMGVKVYLFEVEDDKYTFIDRVILGSPPKKEIQLDIDEKSREVWLFPLLKVGNTEEVFHFLQKQARKVLEGKNIISYPKYELSLHSVDPLSQLMIEKGIDTLIGPGGWYFTTTQYFYNPNTKSKHKIGNIKSLSETQNIKKGIVFENQNKFINPFFLTAPEPLNNNLQKIIPNFKEGKFLMRKIEYKYPHKEWISVQFVQGERRSTGPFTTLMIGPNGTGKSTVLSNIQKILLDVYNYKKSSTKTHMSREIDYTLEYQIGKNIYTIINENRKRKFFEKGKEIPLNSLRLPRKLIASAFSINDRFTFMQQSEEPLEEYSYLGIKSSDNVARVGETSKNLVLNIVSSSQKGNFTKMLKYIMEYVELCPVIKIKYRTKTNEKLKDIITENNVFTLQNKFLKKIKKTELLNTSFTDHHEILEFIHKFSNKDSRIFSMENDTISVTFNLNDHERYYEYYDEFHMLWHLFEIGILEAPVVYIKKKDFFKLEDASSGESQYLSTMINILSKIDKDSLVLIDEPEISLHPNWQNKYIHGIKEIFKHNYSSCHFILATHSHFMVSDLEKGMSSLVSLELEKEFKTKIRLRDEETFGWSVEDVLLNIFGMATDRNYYLADELDKLLLEISIGEITEGMKSKVKELNRMSKNLKAADPLKEVIALISSKVEIEE</sequence>
<dbReference type="InterPro" id="IPR003959">
    <property type="entry name" value="ATPase_AAA_core"/>
</dbReference>
<comment type="caution">
    <text evidence="3">The sequence shown here is derived from an EMBL/GenBank/DDBJ whole genome shotgun (WGS) entry which is preliminary data.</text>
</comment>
<dbReference type="Proteomes" id="UP000191124">
    <property type="component" value="Unassembled WGS sequence"/>
</dbReference>
<dbReference type="GO" id="GO:0016887">
    <property type="term" value="F:ATP hydrolysis activity"/>
    <property type="evidence" value="ECO:0007669"/>
    <property type="project" value="InterPro"/>
</dbReference>
<feature type="domain" description="ATPase AAA-type core" evidence="1">
    <location>
        <begin position="566"/>
        <end position="639"/>
    </location>
</feature>
<dbReference type="GO" id="GO:0005524">
    <property type="term" value="F:ATP binding"/>
    <property type="evidence" value="ECO:0007669"/>
    <property type="project" value="InterPro"/>
</dbReference>
<proteinExistence type="predicted"/>
<accession>A0A1S9U9D7</accession>
<reference evidence="3 4" key="1">
    <citation type="submission" date="2017-01" db="EMBL/GenBank/DDBJ databases">
        <title>Bacillus cereus isolates.</title>
        <authorList>
            <person name="Beno S.M."/>
        </authorList>
    </citation>
    <scope>NUCLEOTIDE SEQUENCE [LARGE SCALE GENOMIC DNA]</scope>
    <source>
        <strain evidence="3 4">FSL M7-1219</strain>
    </source>
</reference>
<dbReference type="InterPro" id="IPR051396">
    <property type="entry name" value="Bact_Antivir_Def_Nuclease"/>
</dbReference>
<dbReference type="Pfam" id="PF26348">
    <property type="entry name" value="SRA_ScoMcrA"/>
    <property type="match status" value="1"/>
</dbReference>
<dbReference type="PANTHER" id="PTHR43581:SF2">
    <property type="entry name" value="EXCINUCLEASE ATPASE SUBUNIT"/>
    <property type="match status" value="1"/>
</dbReference>
<evidence type="ECO:0000313" key="4">
    <source>
        <dbReference type="Proteomes" id="UP000191124"/>
    </source>
</evidence>
<dbReference type="Pfam" id="PF13304">
    <property type="entry name" value="AAA_21"/>
    <property type="match status" value="1"/>
</dbReference>
<dbReference type="InterPro" id="IPR027417">
    <property type="entry name" value="P-loop_NTPase"/>
</dbReference>
<evidence type="ECO:0000259" key="2">
    <source>
        <dbReference type="Pfam" id="PF26348"/>
    </source>
</evidence>
<name>A0A1S9U9D7_BACCE</name>
<evidence type="ECO:0000313" key="3">
    <source>
        <dbReference type="EMBL" id="OOR18832.1"/>
    </source>
</evidence>
<dbReference type="InterPro" id="IPR058712">
    <property type="entry name" value="SRA_ScoMcrA"/>
</dbReference>
<dbReference type="SUPFAM" id="SSF52540">
    <property type="entry name" value="P-loop containing nucleoside triphosphate hydrolases"/>
    <property type="match status" value="1"/>
</dbReference>